<dbReference type="Pfam" id="PF00027">
    <property type="entry name" value="cNMP_binding"/>
    <property type="match status" value="1"/>
</dbReference>
<evidence type="ECO:0000313" key="5">
    <source>
        <dbReference type="Proteomes" id="UP000241890"/>
    </source>
</evidence>
<reference evidence="4 5" key="1">
    <citation type="submission" date="2017-12" db="EMBL/GenBank/DDBJ databases">
        <title>Sequencing, de novo assembly and annotation of complete genome of a new Thraustochytrid species, strain FCC1311.</title>
        <authorList>
            <person name="Sedici K."/>
            <person name="Godart F."/>
            <person name="Aiese Cigliano R."/>
            <person name="Sanseverino W."/>
            <person name="Barakat M."/>
            <person name="Ortet P."/>
            <person name="Marechal E."/>
            <person name="Cagnac O."/>
            <person name="Amato A."/>
        </authorList>
    </citation>
    <scope>NUCLEOTIDE SEQUENCE [LARGE SCALE GENOMIC DNA]</scope>
</reference>
<dbReference type="Proteomes" id="UP000241890">
    <property type="component" value="Unassembled WGS sequence"/>
</dbReference>
<dbReference type="Gene3D" id="2.60.120.10">
    <property type="entry name" value="Jelly Rolls"/>
    <property type="match status" value="2"/>
</dbReference>
<comment type="caution">
    <text evidence="4">The sequence shown here is derived from an EMBL/GenBank/DDBJ whole genome shotgun (WGS) entry which is preliminary data.</text>
</comment>
<dbReference type="SUPFAM" id="SSF51206">
    <property type="entry name" value="cAMP-binding domain-like"/>
    <property type="match status" value="2"/>
</dbReference>
<dbReference type="InParanoid" id="A0A2R5GCQ4"/>
<evidence type="ECO:0000313" key="4">
    <source>
        <dbReference type="EMBL" id="GBG25951.1"/>
    </source>
</evidence>
<evidence type="ECO:0000259" key="3">
    <source>
        <dbReference type="PROSITE" id="PS50042"/>
    </source>
</evidence>
<dbReference type="CDD" id="cd00038">
    <property type="entry name" value="CAP_ED"/>
    <property type="match status" value="1"/>
</dbReference>
<accession>A0A2R5GCQ4</accession>
<feature type="compositionally biased region" description="Polar residues" evidence="1">
    <location>
        <begin position="1029"/>
        <end position="1047"/>
    </location>
</feature>
<dbReference type="PANTHER" id="PTHR11635:SF152">
    <property type="entry name" value="CAMP-DEPENDENT PROTEIN KINASE TYPE I REGULATORY SUBUNIT-RELATED"/>
    <property type="match status" value="1"/>
</dbReference>
<gene>
    <name evidence="4" type="ORF">FCC1311_021712</name>
</gene>
<dbReference type="GO" id="GO:0005952">
    <property type="term" value="C:cAMP-dependent protein kinase complex"/>
    <property type="evidence" value="ECO:0007669"/>
    <property type="project" value="InterPro"/>
</dbReference>
<evidence type="ECO:0000256" key="1">
    <source>
        <dbReference type="SAM" id="MobiDB-lite"/>
    </source>
</evidence>
<dbReference type="InterPro" id="IPR008984">
    <property type="entry name" value="SMAD_FHA_dom_sf"/>
</dbReference>
<dbReference type="SMART" id="SM00100">
    <property type="entry name" value="cNMP"/>
    <property type="match status" value="2"/>
</dbReference>
<dbReference type="InterPro" id="IPR014710">
    <property type="entry name" value="RmlC-like_jellyroll"/>
</dbReference>
<dbReference type="PROSITE" id="PS50006">
    <property type="entry name" value="FHA_DOMAIN"/>
    <property type="match status" value="1"/>
</dbReference>
<dbReference type="GO" id="GO:0005829">
    <property type="term" value="C:cytosol"/>
    <property type="evidence" value="ECO:0007669"/>
    <property type="project" value="TreeGrafter"/>
</dbReference>
<feature type="domain" description="Cyclic nucleotide-binding" evidence="3">
    <location>
        <begin position="770"/>
        <end position="905"/>
    </location>
</feature>
<feature type="region of interest" description="Disordered" evidence="1">
    <location>
        <begin position="987"/>
        <end position="1013"/>
    </location>
</feature>
<dbReference type="InterPro" id="IPR018490">
    <property type="entry name" value="cNMP-bd_dom_sf"/>
</dbReference>
<dbReference type="AlphaFoldDB" id="A0A2R5GCQ4"/>
<feature type="region of interest" description="Disordered" evidence="1">
    <location>
        <begin position="1029"/>
        <end position="1055"/>
    </location>
</feature>
<protein>
    <recommendedName>
        <fullName evidence="6">cAMP-dependent protein kinase regulatory subunit</fullName>
    </recommendedName>
</protein>
<name>A0A2R5GCQ4_9STRA</name>
<dbReference type="CDD" id="cd00060">
    <property type="entry name" value="FHA"/>
    <property type="match status" value="2"/>
</dbReference>
<dbReference type="PANTHER" id="PTHR11635">
    <property type="entry name" value="CAMP-DEPENDENT PROTEIN KINASE REGULATORY CHAIN"/>
    <property type="match status" value="1"/>
</dbReference>
<dbReference type="InterPro" id="IPR000595">
    <property type="entry name" value="cNMP-bd_dom"/>
</dbReference>
<organism evidence="4 5">
    <name type="scientific">Hondaea fermentalgiana</name>
    <dbReference type="NCBI Taxonomy" id="2315210"/>
    <lineage>
        <taxon>Eukaryota</taxon>
        <taxon>Sar</taxon>
        <taxon>Stramenopiles</taxon>
        <taxon>Bigyra</taxon>
        <taxon>Labyrinthulomycetes</taxon>
        <taxon>Thraustochytrida</taxon>
        <taxon>Thraustochytriidae</taxon>
        <taxon>Hondaea</taxon>
    </lineage>
</organism>
<evidence type="ECO:0000259" key="2">
    <source>
        <dbReference type="PROSITE" id="PS50006"/>
    </source>
</evidence>
<dbReference type="InterPro" id="IPR050503">
    <property type="entry name" value="cAMP-dep_PK_reg_su-like"/>
</dbReference>
<proteinExistence type="predicted"/>
<sequence length="1242" mass="137937">MSYEDHSLEDEERVTAGCEICTRDDLIERKFHFKPPLFLQNTTDKINGKSALGAGERWSLKEGVVGSNPGQNYVFKCEDVAPTQASIYWQGTSDDFLFESSSSSTGNYLLLSSARACREAVKLEDGDTFMLALHDSAHEKGSFVRTLSRSKSLARSLSLRNTGKMTSVNPERYVTFKVRIHPAEKSRLTIERKLSKRRAFTTIRSGEAPSLPSLYRQKAEELDLKGILAGFLGAAASTSSEKPHSKGSLLTPEEVRTLQQKHRAGRNNVVFVGKVGGETTEATTELDLDMNTLQRNIYGGSSVLEEEAILDAVWCDTEVPVEQLDFMRAATNQVGVSIESAHNSGQSRATEFEMLVSDIASKRQHELDSLFRRRVELEIVDGPPSLKGSKRGFGVHDISIGSHRMSDFRIEGLSGFHARIERDNENNFWLRDLAVDQTLSTLLVLGAKRPVSILPGDIFRLGKHCEVTAYSLSDLAPSEVNETWDCLALRVCKTRKSLRYRQLGNDERAGPEPSYFIMSPSVEDIVIGRKVLECDIAVKDYEMPPYAASISCYDRKFFVSAMPESRKKGVFIELSRRVRDPNGFNGKGRNSLGRLHLLERGDTIKLGRSQLTVALKKVEEADAVAKRRSESHAVLRRVRLFAGLQESELHLLASSVCTMEFGVGDILIRQGSKVTGMLVIGKGEAHVFHESAPSKILNKVKADNVLGEMSLFSASPASASVRAATPMVCLYVDFYLAKAIIHPSNFEIIRTLVDHRTTQANVHDLQQIPYLENVDSSRLLLLSRRLFRVELSSPTQLFRVGDEHECMYIVSSGTLYVSRTGAEDRPTRRGSYKPLSRRSSFTPVRGGGNIFSEMLESALIRPEEPFKAPYAVATNAEVILYGLLREDFIKIMSMSDESVREETEHCRINIRDLLPAHFASSRRQSLAPQMLVRSGMEDGAPSQPGAETPSKRISNDKNFSFKTVSRGSIAIKAPDSTRILPGEFAMTSAQSERLRPSRRHASLSSSQSVDEGAEGDTLAYIERLVSANAPAQSSGQDSQAEEQSATDVNGERLDDDADTISLASTETADMSDLEDAEILTDNETFDDALFSKRSDLEARLHGLTLAEIERELAKEPFYLVLKCIAGPQKRQLFILTKALTIIGRWTSTSRDEEAKDPLPGRRVISLNDRTVSRVNSIVQYRSGDFFLNDVESKYGTHLKLKAHEDLKLEVGDVVSCSQHEFEVFARVKLQFSGQTSSCCSIL</sequence>
<dbReference type="PROSITE" id="PS50042">
    <property type="entry name" value="CNMP_BINDING_3"/>
    <property type="match status" value="2"/>
</dbReference>
<feature type="region of interest" description="Disordered" evidence="1">
    <location>
        <begin position="934"/>
        <end position="958"/>
    </location>
</feature>
<evidence type="ECO:0008006" key="6">
    <source>
        <dbReference type="Google" id="ProtNLM"/>
    </source>
</evidence>
<keyword evidence="5" id="KW-1185">Reference proteome</keyword>
<dbReference type="Gene3D" id="2.60.200.20">
    <property type="match status" value="2"/>
</dbReference>
<dbReference type="SUPFAM" id="SSF49879">
    <property type="entry name" value="SMAD/FHA domain"/>
    <property type="match status" value="2"/>
</dbReference>
<feature type="domain" description="Cyclic nucleotide-binding" evidence="3">
    <location>
        <begin position="640"/>
        <end position="744"/>
    </location>
</feature>
<dbReference type="InterPro" id="IPR000253">
    <property type="entry name" value="FHA_dom"/>
</dbReference>
<dbReference type="EMBL" id="BEYU01000017">
    <property type="protein sequence ID" value="GBG25951.1"/>
    <property type="molecule type" value="Genomic_DNA"/>
</dbReference>
<feature type="domain" description="FHA" evidence="2">
    <location>
        <begin position="1140"/>
        <end position="1198"/>
    </location>
</feature>